<dbReference type="Proteomes" id="UP001348817">
    <property type="component" value="Chromosome"/>
</dbReference>
<dbReference type="AlphaFoldDB" id="A0AAU9D4P2"/>
<dbReference type="KEGG" id="fax:FUAX_02130"/>
<gene>
    <name evidence="1" type="ORF">FUAX_02130</name>
</gene>
<dbReference type="EMBL" id="AP025314">
    <property type="protein sequence ID" value="BDD07781.1"/>
    <property type="molecule type" value="Genomic_DNA"/>
</dbReference>
<reference evidence="1 2" key="1">
    <citation type="submission" date="2021-12" db="EMBL/GenBank/DDBJ databases">
        <title>Genome sequencing of bacteria with rrn-lacking chromosome and rrn-plasmid.</title>
        <authorList>
            <person name="Anda M."/>
            <person name="Iwasaki W."/>
        </authorList>
    </citation>
    <scope>NUCLEOTIDE SEQUENCE [LARGE SCALE GENOMIC DNA]</scope>
    <source>
        <strain evidence="1 2">DSM 100852</strain>
    </source>
</reference>
<protein>
    <submittedName>
        <fullName evidence="1">Uncharacterized protein</fullName>
    </submittedName>
</protein>
<keyword evidence="2" id="KW-1185">Reference proteome</keyword>
<sequence length="92" mass="10775">MWRAWSVSVLLGEPENIKGNKKPEPFRSELRFLLDTFIFAPLFGAECRFLKRDNGDFAPYHYVFAFGENYVEHTAFQFDFFGVIEVEPFGKV</sequence>
<evidence type="ECO:0000313" key="1">
    <source>
        <dbReference type="EMBL" id="BDD07781.1"/>
    </source>
</evidence>
<name>A0AAU9D4P2_9BACT</name>
<proteinExistence type="predicted"/>
<organism evidence="1 2">
    <name type="scientific">Fulvitalea axinellae</name>
    <dbReference type="NCBI Taxonomy" id="1182444"/>
    <lineage>
        <taxon>Bacteria</taxon>
        <taxon>Pseudomonadati</taxon>
        <taxon>Bacteroidota</taxon>
        <taxon>Cytophagia</taxon>
        <taxon>Cytophagales</taxon>
        <taxon>Persicobacteraceae</taxon>
        <taxon>Fulvitalea</taxon>
    </lineage>
</organism>
<evidence type="ECO:0000313" key="2">
    <source>
        <dbReference type="Proteomes" id="UP001348817"/>
    </source>
</evidence>
<accession>A0AAU9D4P2</accession>